<dbReference type="OrthoDB" id="982527at2"/>
<dbReference type="Proteomes" id="UP000317010">
    <property type="component" value="Unassembled WGS sequence"/>
</dbReference>
<evidence type="ECO:0000313" key="2">
    <source>
        <dbReference type="EMBL" id="TWI98102.1"/>
    </source>
</evidence>
<dbReference type="RefSeq" id="WP_144914055.1">
    <property type="nucleotide sequence ID" value="NZ_VLLI01000009.1"/>
</dbReference>
<evidence type="ECO:0000259" key="1">
    <source>
        <dbReference type="Pfam" id="PF00188"/>
    </source>
</evidence>
<comment type="caution">
    <text evidence="2">The sequence shown here is derived from an EMBL/GenBank/DDBJ whole genome shotgun (WGS) entry which is preliminary data.</text>
</comment>
<dbReference type="AlphaFoldDB" id="A0A562TWZ9"/>
<organism evidence="2 3">
    <name type="scientific">Mucilaginibacter frigoritolerans</name>
    <dbReference type="NCBI Taxonomy" id="652788"/>
    <lineage>
        <taxon>Bacteria</taxon>
        <taxon>Pseudomonadati</taxon>
        <taxon>Bacteroidota</taxon>
        <taxon>Sphingobacteriia</taxon>
        <taxon>Sphingobacteriales</taxon>
        <taxon>Sphingobacteriaceae</taxon>
        <taxon>Mucilaginibacter</taxon>
    </lineage>
</organism>
<accession>A0A562TWZ9</accession>
<reference evidence="2 3" key="1">
    <citation type="submission" date="2019-07" db="EMBL/GenBank/DDBJ databases">
        <title>Genomic Encyclopedia of Archaeal and Bacterial Type Strains, Phase II (KMG-II): from individual species to whole genera.</title>
        <authorList>
            <person name="Goeker M."/>
        </authorList>
    </citation>
    <scope>NUCLEOTIDE SEQUENCE [LARGE SCALE GENOMIC DNA]</scope>
    <source>
        <strain evidence="2 3">ATCC BAA-1854</strain>
    </source>
</reference>
<dbReference type="SUPFAM" id="SSF55797">
    <property type="entry name" value="PR-1-like"/>
    <property type="match status" value="1"/>
</dbReference>
<evidence type="ECO:0000313" key="3">
    <source>
        <dbReference type="Proteomes" id="UP000317010"/>
    </source>
</evidence>
<dbReference type="PROSITE" id="PS51257">
    <property type="entry name" value="PROKAR_LIPOPROTEIN"/>
    <property type="match status" value="1"/>
</dbReference>
<dbReference type="PANTHER" id="PTHR31157:SF1">
    <property type="entry name" value="SCP DOMAIN-CONTAINING PROTEIN"/>
    <property type="match status" value="1"/>
</dbReference>
<proteinExistence type="predicted"/>
<dbReference type="InterPro" id="IPR035940">
    <property type="entry name" value="CAP_sf"/>
</dbReference>
<dbReference type="CDD" id="cd05379">
    <property type="entry name" value="CAP_bacterial"/>
    <property type="match status" value="1"/>
</dbReference>
<feature type="domain" description="SCP" evidence="1">
    <location>
        <begin position="54"/>
        <end position="161"/>
    </location>
</feature>
<protein>
    <submittedName>
        <fullName evidence="2">Cysteine-rich secretory protein family protein</fullName>
    </submittedName>
</protein>
<dbReference type="EMBL" id="VLLI01000009">
    <property type="protein sequence ID" value="TWI98102.1"/>
    <property type="molecule type" value="Genomic_DNA"/>
</dbReference>
<sequence length="186" mass="21335">MKILLKGLFTIIMLTGCFSAYSQRYISKQDFKREFLEDINHIRQRGCNCGVNYMPPAPPIVWNDNLELAAKGHAKDMADKDYFSHTSKDGRNLEDRVVVAGYYFKGYRSFAIGENIAMGQQSIAEVMQGWIKSEGHCKNLMNPAFKEVGIALYHNYWVQDFGGRQPFTAQEQKMLKSGQYKVIENK</sequence>
<gene>
    <name evidence="2" type="ORF">JN11_03181</name>
</gene>
<name>A0A562TWZ9_9SPHI</name>
<dbReference type="PANTHER" id="PTHR31157">
    <property type="entry name" value="SCP DOMAIN-CONTAINING PROTEIN"/>
    <property type="match status" value="1"/>
</dbReference>
<dbReference type="InterPro" id="IPR014044">
    <property type="entry name" value="CAP_dom"/>
</dbReference>
<dbReference type="Gene3D" id="3.40.33.10">
    <property type="entry name" value="CAP"/>
    <property type="match status" value="1"/>
</dbReference>
<keyword evidence="3" id="KW-1185">Reference proteome</keyword>
<dbReference type="Pfam" id="PF00188">
    <property type="entry name" value="CAP"/>
    <property type="match status" value="1"/>
</dbReference>